<feature type="chain" id="PRO_5040913056" evidence="1">
    <location>
        <begin position="23"/>
        <end position="320"/>
    </location>
</feature>
<dbReference type="InterPro" id="IPR029058">
    <property type="entry name" value="AB_hydrolase_fold"/>
</dbReference>
<dbReference type="Gene3D" id="3.40.50.1820">
    <property type="entry name" value="alpha/beta hydrolase"/>
    <property type="match status" value="1"/>
</dbReference>
<keyword evidence="3" id="KW-0378">Hydrolase</keyword>
<dbReference type="EMBL" id="JANIBC010000024">
    <property type="protein sequence ID" value="MCQ8186617.1"/>
    <property type="molecule type" value="Genomic_DNA"/>
</dbReference>
<evidence type="ECO:0000313" key="3">
    <source>
        <dbReference type="EMBL" id="MCQ8186617.1"/>
    </source>
</evidence>
<proteinExistence type="predicted"/>
<dbReference type="Gene3D" id="1.10.10.800">
    <property type="match status" value="1"/>
</dbReference>
<dbReference type="RefSeq" id="WP_256620555.1">
    <property type="nucleotide sequence ID" value="NZ_JANIBC010000024.1"/>
</dbReference>
<dbReference type="InterPro" id="IPR000383">
    <property type="entry name" value="Xaa-Pro-like_dom"/>
</dbReference>
<comment type="caution">
    <text evidence="3">The sequence shown here is derived from an EMBL/GenBank/DDBJ whole genome shotgun (WGS) entry which is preliminary data.</text>
</comment>
<evidence type="ECO:0000313" key="4">
    <source>
        <dbReference type="Proteomes" id="UP001142610"/>
    </source>
</evidence>
<dbReference type="Proteomes" id="UP001142610">
    <property type="component" value="Unassembled WGS sequence"/>
</dbReference>
<dbReference type="PANTHER" id="PTHR47751:SF1">
    <property type="entry name" value="SUPERFAMILY HYDROLASE, PUTATIVE (AFU_ORTHOLOGUE AFUA_2G16580)-RELATED"/>
    <property type="match status" value="1"/>
</dbReference>
<accession>A0A9X2RLJ9</accession>
<protein>
    <submittedName>
        <fullName evidence="3">Alpha/beta hydrolase</fullName>
    </submittedName>
</protein>
<organism evidence="3 4">
    <name type="scientific">Parvularcula maris</name>
    <dbReference type="NCBI Taxonomy" id="2965077"/>
    <lineage>
        <taxon>Bacteria</taxon>
        <taxon>Pseudomonadati</taxon>
        <taxon>Pseudomonadota</taxon>
        <taxon>Alphaproteobacteria</taxon>
        <taxon>Parvularculales</taxon>
        <taxon>Parvularculaceae</taxon>
        <taxon>Parvularcula</taxon>
    </lineage>
</organism>
<dbReference type="SUPFAM" id="SSF53474">
    <property type="entry name" value="alpha/beta-Hydrolases"/>
    <property type="match status" value="1"/>
</dbReference>
<reference evidence="3" key="1">
    <citation type="submission" date="2022-07" db="EMBL/GenBank/DDBJ databases">
        <title>Parvularcula maris sp. nov., an algicidal bacterium isolated from seawater.</title>
        <authorList>
            <person name="Li F."/>
        </authorList>
    </citation>
    <scope>NUCLEOTIDE SEQUENCE</scope>
    <source>
        <strain evidence="3">BGMRC 0090</strain>
    </source>
</reference>
<keyword evidence="1" id="KW-0732">Signal</keyword>
<keyword evidence="4" id="KW-1185">Reference proteome</keyword>
<dbReference type="InterPro" id="IPR051411">
    <property type="entry name" value="Polyketide_trans_af380"/>
</dbReference>
<dbReference type="AlphaFoldDB" id="A0A9X2RLJ9"/>
<dbReference type="Pfam" id="PF02129">
    <property type="entry name" value="Peptidase_S15"/>
    <property type="match status" value="1"/>
</dbReference>
<dbReference type="PANTHER" id="PTHR47751">
    <property type="entry name" value="SUPERFAMILY HYDROLASE, PUTATIVE (AFU_ORTHOLOGUE AFUA_2G16580)-RELATED"/>
    <property type="match status" value="1"/>
</dbReference>
<feature type="domain" description="Xaa-Pro dipeptidyl-peptidase-like" evidence="2">
    <location>
        <begin position="34"/>
        <end position="290"/>
    </location>
</feature>
<sequence>MTKTIAALAASTAALALGTAEAGMSKRVVFTSNGDRLVGDLYLPDDYREGDKLPAVIVTGAWTTVKEQMPARYASELADRGYAALAFDFRGWGQSEGTPRQLEDPERKTQDIVAAASFLATQPEIDSERLGGLGICASSGYMVDAAARAPEIRSLALVAPWLHDAALVNQVYGGEESVRSLIKTGRDAERGYERTGEEQMALAASSTDESAIMFQAPYYTQAEVGQIPEWVNEFNLASWEPWLTYDAVSLSANLGDMPVSIVHSEAAAVPNGAHRFFAGLRGPKEELWLEDVTQFGFYHEDEPVGKAADRVSAHFEATLR</sequence>
<dbReference type="GO" id="GO:0016787">
    <property type="term" value="F:hydrolase activity"/>
    <property type="evidence" value="ECO:0007669"/>
    <property type="project" value="UniProtKB-KW"/>
</dbReference>
<gene>
    <name evidence="3" type="ORF">NOG11_14635</name>
</gene>
<evidence type="ECO:0000256" key="1">
    <source>
        <dbReference type="SAM" id="SignalP"/>
    </source>
</evidence>
<evidence type="ECO:0000259" key="2">
    <source>
        <dbReference type="Pfam" id="PF02129"/>
    </source>
</evidence>
<feature type="signal peptide" evidence="1">
    <location>
        <begin position="1"/>
        <end position="22"/>
    </location>
</feature>
<name>A0A9X2RLJ9_9PROT</name>